<gene>
    <name evidence="1" type="ORF">SAMN05216214_102242</name>
</gene>
<dbReference type="GO" id="GO:0051213">
    <property type="term" value="F:dioxygenase activity"/>
    <property type="evidence" value="ECO:0007669"/>
    <property type="project" value="UniProtKB-KW"/>
</dbReference>
<dbReference type="Proteomes" id="UP000185766">
    <property type="component" value="Unassembled WGS sequence"/>
</dbReference>
<organism evidence="1 2">
    <name type="scientific">Atopomonas hussainii</name>
    <dbReference type="NCBI Taxonomy" id="1429083"/>
    <lineage>
        <taxon>Bacteria</taxon>
        <taxon>Pseudomonadati</taxon>
        <taxon>Pseudomonadota</taxon>
        <taxon>Gammaproteobacteria</taxon>
        <taxon>Pseudomonadales</taxon>
        <taxon>Pseudomonadaceae</taxon>
        <taxon>Atopomonas</taxon>
    </lineage>
</organism>
<name>A0A1H7H3Y1_9GAMM</name>
<evidence type="ECO:0000313" key="1">
    <source>
        <dbReference type="EMBL" id="SEK43670.1"/>
    </source>
</evidence>
<dbReference type="SUPFAM" id="SSF51182">
    <property type="entry name" value="RmlC-like cupins"/>
    <property type="match status" value="1"/>
</dbReference>
<dbReference type="InterPro" id="IPR011051">
    <property type="entry name" value="RmlC_Cupin_sf"/>
</dbReference>
<reference evidence="1 2" key="1">
    <citation type="submission" date="2016-10" db="EMBL/GenBank/DDBJ databases">
        <authorList>
            <person name="de Groot N.N."/>
        </authorList>
    </citation>
    <scope>NUCLEOTIDE SEQUENCE [LARGE SCALE GENOMIC DNA]</scope>
    <source>
        <strain evidence="1 2">JCM 19513</strain>
    </source>
</reference>
<proteinExistence type="predicted"/>
<keyword evidence="1" id="KW-0223">Dioxygenase</keyword>
<dbReference type="AlphaFoldDB" id="A0A1H7H3Y1"/>
<dbReference type="Gene3D" id="2.60.120.10">
    <property type="entry name" value="Jelly Rolls"/>
    <property type="match status" value="1"/>
</dbReference>
<dbReference type="EMBL" id="FOAS01000002">
    <property type="protein sequence ID" value="SEK43670.1"/>
    <property type="molecule type" value="Genomic_DNA"/>
</dbReference>
<protein>
    <submittedName>
        <fullName evidence="1">1,2-dihydroxy-3-keto-5-methylthiopentene dioxygenase</fullName>
    </submittedName>
</protein>
<evidence type="ECO:0000313" key="2">
    <source>
        <dbReference type="Proteomes" id="UP000185766"/>
    </source>
</evidence>
<accession>A0A1H7H3Y1</accession>
<keyword evidence="1" id="KW-0560">Oxidoreductase</keyword>
<dbReference type="RefSeq" id="WP_074864855.1">
    <property type="nucleotide sequence ID" value="NZ_FOAS01000002.1"/>
</dbReference>
<keyword evidence="2" id="KW-1185">Reference proteome</keyword>
<dbReference type="InterPro" id="IPR014710">
    <property type="entry name" value="RmlC-like_jellyroll"/>
</dbReference>
<sequence>MSLLYVYHAEHPEQPYKVLTHAEDIVALLAPQDIQLSHEAFTQRLTPGMPLVALQQALADDLPRWQAAQQCDAVELFSLAGRPGEESVAQLPHDERVGAGRCAYGVLAGRALLTVQVGADVLALELERGDWLNLPAGCVHWLDAGEFPQLIAVQLQQTAAPLGYSDSQALLRFARLAD</sequence>
<dbReference type="STRING" id="1429083.GCA_001885685_01912"/>